<name>A0A0M9WEP8_9EURO</name>
<organism evidence="1 2">
    <name type="scientific">Penicillium nordicum</name>
    <dbReference type="NCBI Taxonomy" id="229535"/>
    <lineage>
        <taxon>Eukaryota</taxon>
        <taxon>Fungi</taxon>
        <taxon>Dikarya</taxon>
        <taxon>Ascomycota</taxon>
        <taxon>Pezizomycotina</taxon>
        <taxon>Eurotiomycetes</taxon>
        <taxon>Eurotiomycetidae</taxon>
        <taxon>Eurotiales</taxon>
        <taxon>Aspergillaceae</taxon>
        <taxon>Penicillium</taxon>
    </lineage>
</organism>
<accession>A0A0M9WEP8</accession>
<dbReference type="AlphaFoldDB" id="A0A0M9WEP8"/>
<evidence type="ECO:0000313" key="2">
    <source>
        <dbReference type="Proteomes" id="UP000037696"/>
    </source>
</evidence>
<dbReference type="Proteomes" id="UP000037696">
    <property type="component" value="Unassembled WGS sequence"/>
</dbReference>
<evidence type="ECO:0000313" key="1">
    <source>
        <dbReference type="EMBL" id="KOS41925.1"/>
    </source>
</evidence>
<proteinExistence type="predicted"/>
<sequence length="85" mass="9211">MNANSLGPGGDDGGLSPHLSSSLRMFVGINLSSSSLSLSLSLSLPGPQYLHQHTTVGIRWWSHTQLLIHQSQGYVWQRGRDALSL</sequence>
<gene>
    <name evidence="1" type="ORF">ACN38_g7179</name>
</gene>
<keyword evidence="2" id="KW-1185">Reference proteome</keyword>
<dbReference type="EMBL" id="LHQQ01000118">
    <property type="protein sequence ID" value="KOS41925.1"/>
    <property type="molecule type" value="Genomic_DNA"/>
</dbReference>
<reference evidence="1 2" key="1">
    <citation type="submission" date="2015-08" db="EMBL/GenBank/DDBJ databases">
        <title>Genome sequencing of Penicillium nordicum.</title>
        <authorList>
            <person name="Nguyen H.D."/>
            <person name="Seifert K.A."/>
        </authorList>
    </citation>
    <scope>NUCLEOTIDE SEQUENCE [LARGE SCALE GENOMIC DNA]</scope>
    <source>
        <strain evidence="1 2">DAOMC 185683</strain>
    </source>
</reference>
<dbReference type="OrthoDB" id="3560687at2759"/>
<comment type="caution">
    <text evidence="1">The sequence shown here is derived from an EMBL/GenBank/DDBJ whole genome shotgun (WGS) entry which is preliminary data.</text>
</comment>
<protein>
    <submittedName>
        <fullName evidence="1">Uncharacterized protein</fullName>
    </submittedName>
</protein>